<dbReference type="AlphaFoldDB" id="K2MR25"/>
<evidence type="ECO:0000256" key="2">
    <source>
        <dbReference type="SAM" id="MobiDB-lite"/>
    </source>
</evidence>
<accession>K2MR25</accession>
<protein>
    <submittedName>
        <fullName evidence="3">Uncharacterized protein</fullName>
    </submittedName>
</protein>
<organism evidence="3 4">
    <name type="scientific">Trypanosoma cruzi marinkellei</name>
    <dbReference type="NCBI Taxonomy" id="85056"/>
    <lineage>
        <taxon>Eukaryota</taxon>
        <taxon>Discoba</taxon>
        <taxon>Euglenozoa</taxon>
        <taxon>Kinetoplastea</taxon>
        <taxon>Metakinetoplastina</taxon>
        <taxon>Trypanosomatida</taxon>
        <taxon>Trypanosomatidae</taxon>
        <taxon>Trypanosoma</taxon>
        <taxon>Schizotrypanum</taxon>
    </lineage>
</organism>
<evidence type="ECO:0000313" key="4">
    <source>
        <dbReference type="Proteomes" id="UP000007350"/>
    </source>
</evidence>
<feature type="compositionally biased region" description="Basic and acidic residues" evidence="2">
    <location>
        <begin position="372"/>
        <end position="391"/>
    </location>
</feature>
<feature type="coiled-coil region" evidence="1">
    <location>
        <begin position="48"/>
        <end position="96"/>
    </location>
</feature>
<keyword evidence="1" id="KW-0175">Coiled coil</keyword>
<feature type="region of interest" description="Disordered" evidence="2">
    <location>
        <begin position="324"/>
        <end position="351"/>
    </location>
</feature>
<proteinExistence type="predicted"/>
<keyword evidence="4" id="KW-1185">Reference proteome</keyword>
<evidence type="ECO:0000256" key="1">
    <source>
        <dbReference type="SAM" id="Coils"/>
    </source>
</evidence>
<feature type="region of interest" description="Disordered" evidence="2">
    <location>
        <begin position="1"/>
        <end position="35"/>
    </location>
</feature>
<feature type="compositionally biased region" description="Basic and acidic residues" evidence="2">
    <location>
        <begin position="18"/>
        <end position="35"/>
    </location>
</feature>
<sequence length="661" mass="75538">MDVVAPHGSPRSSVRFNLEGERAREQTKSHGEMEKKTRALERQVRVLLKERENHLDALEEMHRAVQRSNAEAELLREELQMKAAEVEEIRQKAKKEALWVVKSEWRNKLDGLARSNTQLLHEVRLRDKSLEELQQKLCELSKAEDTGAPLLDRVTLLTAELLRREKIMSEKDAVLYAYEARLERAERGSLSALESQCRAEIRASELSKERDVYQRALKELFARNEELGESAEQNIFSSQCMSEGSVHTPELAGELCEKGTGTELCQLEKYESLVSLLQIRLANSEVWMNMRSLLVNWMAFVLQKKITAPQMGKMRHFSNQAFTSLSSEAPEGEDKDVSLMDKEEEEETEIRREVEIVEESNEVLKATETASEEQKHETEREENAREDEGREMSKVVKALEQHLALEPLEKIYAMSKQSSRSNLHVGTSDLDSLSLARKSSNPLIPQITADPCLAQDKSISNSVSITDKKEKKEEDAEEALSSAVESLHSLQDGSEASAIIATLLSLHRQGVGVWRRRALLAEQQMEEWRATVSTLSGLLQQQMLPYLFVLYEMYTTAMTDKINIFLEDNFRLMKCASANRYETYERSVIGSSLFIMLRYWSKWRVHLEVSRLVMLREKATRTVSSMAEQHEQLKAIAQRAMMRIRDFEGPSGRNEGDVAGI</sequence>
<reference evidence="3 4" key="1">
    <citation type="journal article" date="2012" name="BMC Genomics">
        <title>Comparative genomic analysis of human infective Trypanosoma cruzi lineages with the bat-restricted subspecies T. cruzi marinkellei.</title>
        <authorList>
            <person name="Franzen O."/>
            <person name="Talavera-Lopez C."/>
            <person name="Ochaya S."/>
            <person name="Butler C.E."/>
            <person name="Messenger L.A."/>
            <person name="Lewis M.D."/>
            <person name="Llewellyn M.S."/>
            <person name="Marinkelle C.J."/>
            <person name="Tyler K.M."/>
            <person name="Miles M.A."/>
            <person name="Andersson B."/>
        </authorList>
    </citation>
    <scope>NUCLEOTIDE SEQUENCE [LARGE SCALE GENOMIC DNA]</scope>
    <source>
        <strain evidence="3 4">B7</strain>
    </source>
</reference>
<evidence type="ECO:0000313" key="3">
    <source>
        <dbReference type="EMBL" id="EKF37748.1"/>
    </source>
</evidence>
<name>K2MR25_TRYCR</name>
<dbReference type="OrthoDB" id="247989at2759"/>
<feature type="region of interest" description="Disordered" evidence="2">
    <location>
        <begin position="364"/>
        <end position="391"/>
    </location>
</feature>
<dbReference type="Proteomes" id="UP000007350">
    <property type="component" value="Unassembled WGS sequence"/>
</dbReference>
<comment type="caution">
    <text evidence="3">The sequence shown here is derived from an EMBL/GenBank/DDBJ whole genome shotgun (WGS) entry which is preliminary data.</text>
</comment>
<gene>
    <name evidence="3" type="ORF">MOQ_002056</name>
</gene>
<dbReference type="EMBL" id="AHKC01008354">
    <property type="protein sequence ID" value="EKF37748.1"/>
    <property type="molecule type" value="Genomic_DNA"/>
</dbReference>